<dbReference type="SUPFAM" id="SSF56420">
    <property type="entry name" value="Peptide deformylase"/>
    <property type="match status" value="1"/>
</dbReference>
<dbReference type="PANTHER" id="PTHR10458">
    <property type="entry name" value="PEPTIDE DEFORMYLASE"/>
    <property type="match status" value="1"/>
</dbReference>
<keyword evidence="4" id="KW-1185">Reference proteome</keyword>
<dbReference type="HAMAP" id="MF_00163">
    <property type="entry name" value="Pep_deformylase"/>
    <property type="match status" value="1"/>
</dbReference>
<feature type="binding site" evidence="2">
    <location>
        <position position="140"/>
    </location>
    <ligand>
        <name>Fe cation</name>
        <dbReference type="ChEBI" id="CHEBI:24875"/>
    </ligand>
</feature>
<sequence>MKIGKENHMALLEIMKAGNPVLKEVCKPVEHVDKRLRTLLDDMAETMYENNGVGIAAPQVGQTIRAVVIDCQDDHGLLELINPEITYREGTETDTEGCLSCPDLYGEVERAAKVRVAFLNRRGKKQQLTATGLLARCIQHELDHLDGQLFIDIAQSIHRGSAS</sequence>
<dbReference type="NCBIfam" id="TIGR00079">
    <property type="entry name" value="pept_deformyl"/>
    <property type="match status" value="1"/>
</dbReference>
<dbReference type="Proteomes" id="UP000430222">
    <property type="component" value="Unassembled WGS sequence"/>
</dbReference>
<evidence type="ECO:0000313" key="4">
    <source>
        <dbReference type="Proteomes" id="UP000430222"/>
    </source>
</evidence>
<dbReference type="EC" id="3.5.1.88" evidence="2"/>
<feature type="active site" evidence="2">
    <location>
        <position position="141"/>
    </location>
</feature>
<dbReference type="AlphaFoldDB" id="A0A6I2V154"/>
<dbReference type="GO" id="GO:0046872">
    <property type="term" value="F:metal ion binding"/>
    <property type="evidence" value="ECO:0007669"/>
    <property type="project" value="UniProtKB-KW"/>
</dbReference>
<comment type="caution">
    <text evidence="3">The sequence shown here is derived from an EMBL/GenBank/DDBJ whole genome shotgun (WGS) entry which is preliminary data.</text>
</comment>
<evidence type="ECO:0000256" key="1">
    <source>
        <dbReference type="ARBA" id="ARBA00010759"/>
    </source>
</evidence>
<name>A0A6I2V154_9FIRM</name>
<feature type="binding site" evidence="2">
    <location>
        <position position="98"/>
    </location>
    <ligand>
        <name>Fe cation</name>
        <dbReference type="ChEBI" id="CHEBI:24875"/>
    </ligand>
</feature>
<proteinExistence type="inferred from homology"/>
<gene>
    <name evidence="2 3" type="primary">def</name>
    <name evidence="3" type="ORF">FYJ78_08360</name>
</gene>
<comment type="similarity">
    <text evidence="1 2">Belongs to the polypeptide deformylase family.</text>
</comment>
<dbReference type="PANTHER" id="PTHR10458:SF22">
    <property type="entry name" value="PEPTIDE DEFORMYLASE"/>
    <property type="match status" value="1"/>
</dbReference>
<dbReference type="CDD" id="cd00487">
    <property type="entry name" value="Pep_deformylase"/>
    <property type="match status" value="1"/>
</dbReference>
<evidence type="ECO:0000256" key="2">
    <source>
        <dbReference type="HAMAP-Rule" id="MF_00163"/>
    </source>
</evidence>
<keyword evidence="2" id="KW-0408">Iron</keyword>
<accession>A0A6I2V154</accession>
<dbReference type="Gene3D" id="3.90.45.10">
    <property type="entry name" value="Peptide deformylase"/>
    <property type="match status" value="1"/>
</dbReference>
<evidence type="ECO:0000313" key="3">
    <source>
        <dbReference type="EMBL" id="MSV25192.1"/>
    </source>
</evidence>
<dbReference type="InterPro" id="IPR036821">
    <property type="entry name" value="Peptide_deformylase_sf"/>
</dbReference>
<dbReference type="Pfam" id="PF01327">
    <property type="entry name" value="Pep_deformylase"/>
    <property type="match status" value="1"/>
</dbReference>
<dbReference type="PRINTS" id="PR01576">
    <property type="entry name" value="PDEFORMYLASE"/>
</dbReference>
<keyword evidence="2" id="KW-0648">Protein biosynthesis</keyword>
<feature type="binding site" evidence="2">
    <location>
        <position position="144"/>
    </location>
    <ligand>
        <name>Fe cation</name>
        <dbReference type="ChEBI" id="CHEBI:24875"/>
    </ligand>
</feature>
<reference evidence="3 4" key="1">
    <citation type="submission" date="2019-08" db="EMBL/GenBank/DDBJ databases">
        <title>In-depth cultivation of the pig gut microbiome towards novel bacterial diversity and tailored functional studies.</title>
        <authorList>
            <person name="Wylensek D."/>
            <person name="Hitch T.C.A."/>
            <person name="Clavel T."/>
        </authorList>
    </citation>
    <scope>NUCLEOTIDE SEQUENCE [LARGE SCALE GENOMIC DNA]</scope>
    <source>
        <strain evidence="4">WCA-380-WT-3B3</strain>
    </source>
</reference>
<dbReference type="InterPro" id="IPR023635">
    <property type="entry name" value="Peptide_deformylase"/>
</dbReference>
<dbReference type="GO" id="GO:0006412">
    <property type="term" value="P:translation"/>
    <property type="evidence" value="ECO:0007669"/>
    <property type="project" value="UniProtKB-UniRule"/>
</dbReference>
<dbReference type="PIRSF" id="PIRSF004749">
    <property type="entry name" value="Pep_def"/>
    <property type="match status" value="1"/>
</dbReference>
<keyword evidence="2" id="KW-0479">Metal-binding</keyword>
<protein>
    <recommendedName>
        <fullName evidence="2">Peptide deformylase</fullName>
        <shortName evidence="2">PDF</shortName>
        <ecNumber evidence="2">3.5.1.88</ecNumber>
    </recommendedName>
    <alternativeName>
        <fullName evidence="2">Polypeptide deformylase</fullName>
    </alternativeName>
</protein>
<keyword evidence="2 3" id="KW-0378">Hydrolase</keyword>
<dbReference type="NCBIfam" id="NF001159">
    <property type="entry name" value="PRK00150.1-3"/>
    <property type="match status" value="1"/>
</dbReference>
<dbReference type="EMBL" id="VUNL01000008">
    <property type="protein sequence ID" value="MSV25192.1"/>
    <property type="molecule type" value="Genomic_DNA"/>
</dbReference>
<dbReference type="GO" id="GO:0042586">
    <property type="term" value="F:peptide deformylase activity"/>
    <property type="evidence" value="ECO:0007669"/>
    <property type="project" value="UniProtKB-UniRule"/>
</dbReference>
<comment type="function">
    <text evidence="2">Removes the formyl group from the N-terminal Met of newly synthesized proteins. Requires at least a dipeptide for an efficient rate of reaction. N-terminal L-methionine is a prerequisite for activity but the enzyme has broad specificity at other positions.</text>
</comment>
<organism evidence="3 4">
    <name type="scientific">Selenomonas montiformis</name>
    <dbReference type="NCBI Taxonomy" id="2652285"/>
    <lineage>
        <taxon>Bacteria</taxon>
        <taxon>Bacillati</taxon>
        <taxon>Bacillota</taxon>
        <taxon>Negativicutes</taxon>
        <taxon>Selenomonadales</taxon>
        <taxon>Selenomonadaceae</taxon>
        <taxon>Selenomonas</taxon>
    </lineage>
</organism>
<comment type="catalytic activity">
    <reaction evidence="2">
        <text>N-terminal N-formyl-L-methionyl-[peptide] + H2O = N-terminal L-methionyl-[peptide] + formate</text>
        <dbReference type="Rhea" id="RHEA:24420"/>
        <dbReference type="Rhea" id="RHEA-COMP:10639"/>
        <dbReference type="Rhea" id="RHEA-COMP:10640"/>
        <dbReference type="ChEBI" id="CHEBI:15377"/>
        <dbReference type="ChEBI" id="CHEBI:15740"/>
        <dbReference type="ChEBI" id="CHEBI:49298"/>
        <dbReference type="ChEBI" id="CHEBI:64731"/>
        <dbReference type="EC" id="3.5.1.88"/>
    </reaction>
</comment>
<comment type="cofactor">
    <cofactor evidence="2">
        <name>Fe(2+)</name>
        <dbReference type="ChEBI" id="CHEBI:29033"/>
    </cofactor>
    <text evidence="2">Binds 1 Fe(2+) ion.</text>
</comment>